<dbReference type="InterPro" id="IPR001387">
    <property type="entry name" value="Cro/C1-type_HTH"/>
</dbReference>
<keyword evidence="1" id="KW-0238">DNA-binding</keyword>
<evidence type="ECO:0000313" key="3">
    <source>
        <dbReference type="EMBL" id="GGZ66429.1"/>
    </source>
</evidence>
<evidence type="ECO:0000259" key="2">
    <source>
        <dbReference type="PROSITE" id="PS50943"/>
    </source>
</evidence>
<dbReference type="Proteomes" id="UP000624183">
    <property type="component" value="Unassembled WGS sequence"/>
</dbReference>
<evidence type="ECO:0000313" key="4">
    <source>
        <dbReference type="Proteomes" id="UP000624183"/>
    </source>
</evidence>
<dbReference type="PANTHER" id="PTHR46797:SF1">
    <property type="entry name" value="METHYLPHOSPHONATE SYNTHASE"/>
    <property type="match status" value="1"/>
</dbReference>
<protein>
    <recommendedName>
        <fullName evidence="2">HTH cro/C1-type domain-containing protein</fullName>
    </recommendedName>
</protein>
<dbReference type="CDD" id="cd00093">
    <property type="entry name" value="HTH_XRE"/>
    <property type="match status" value="1"/>
</dbReference>
<sequence length="425" mass="45859">MRAPLSRSPLPSATNGVDHVLEQPYFGRRLKQLRSERGLSQAALAGDGMSTGYVSRLESGARQPTARAVQHLASRLGIGVAAFEEEGPADSLAQALAIAASATSDTTLEALERALHPGEGQDPLLRWQGLWLVAQGRRQHSDHARERVVLEELVALGDELGLPALRARGFTQLARCLRACGEIVPAVEAATTAHGLARDNDLPVPDVAASLLALVSAEAEAGRLTEARAHADELTALNVPRSEPLGAEALWTAAAVRVRQGDLDAAQKLLEEALEGFAGAENLTLWTRLRVAAARLHLQKSPPELGASERYTEQAETGMVFVGIPALEQEVTFIKAEIAFQRGRFADARVLLDRVRAADPRMTYRNRVRLEILDSRLLIIEGRDQEGLERMRALAEEAQAAASIDLAADIWRLLAETLAAARTTP</sequence>
<dbReference type="SUPFAM" id="SSF48452">
    <property type="entry name" value="TPR-like"/>
    <property type="match status" value="1"/>
</dbReference>
<feature type="domain" description="HTH cro/C1-type" evidence="2">
    <location>
        <begin position="30"/>
        <end position="83"/>
    </location>
</feature>
<comment type="caution">
    <text evidence="3">The sequence shown here is derived from an EMBL/GenBank/DDBJ whole genome shotgun (WGS) entry which is preliminary data.</text>
</comment>
<evidence type="ECO:0000256" key="1">
    <source>
        <dbReference type="ARBA" id="ARBA00023125"/>
    </source>
</evidence>
<keyword evidence="4" id="KW-1185">Reference proteome</keyword>
<dbReference type="Gene3D" id="1.25.40.10">
    <property type="entry name" value="Tetratricopeptide repeat domain"/>
    <property type="match status" value="1"/>
</dbReference>
<dbReference type="InterPro" id="IPR011990">
    <property type="entry name" value="TPR-like_helical_dom_sf"/>
</dbReference>
<dbReference type="InterPro" id="IPR050807">
    <property type="entry name" value="TransReg_Diox_bact_type"/>
</dbReference>
<name>A0ABQ3C3W7_9ACTN</name>
<dbReference type="Pfam" id="PF13560">
    <property type="entry name" value="HTH_31"/>
    <property type="match status" value="1"/>
</dbReference>
<dbReference type="SUPFAM" id="SSF47413">
    <property type="entry name" value="lambda repressor-like DNA-binding domains"/>
    <property type="match status" value="1"/>
</dbReference>
<accession>A0ABQ3C3W7</accession>
<dbReference type="InterPro" id="IPR010982">
    <property type="entry name" value="Lambda_DNA-bd_dom_sf"/>
</dbReference>
<gene>
    <name evidence="3" type="ORF">GCM10010328_46790</name>
</gene>
<dbReference type="Gene3D" id="1.10.260.40">
    <property type="entry name" value="lambda repressor-like DNA-binding domains"/>
    <property type="match status" value="1"/>
</dbReference>
<organism evidence="3 4">
    <name type="scientific">Streptomyces rubiginosohelvolus</name>
    <dbReference type="NCBI Taxonomy" id="67362"/>
    <lineage>
        <taxon>Bacteria</taxon>
        <taxon>Bacillati</taxon>
        <taxon>Actinomycetota</taxon>
        <taxon>Actinomycetes</taxon>
        <taxon>Kitasatosporales</taxon>
        <taxon>Streptomycetaceae</taxon>
        <taxon>Streptomyces</taxon>
    </lineage>
</organism>
<dbReference type="EMBL" id="BMUW01000009">
    <property type="protein sequence ID" value="GGZ66429.1"/>
    <property type="molecule type" value="Genomic_DNA"/>
</dbReference>
<proteinExistence type="predicted"/>
<dbReference type="PROSITE" id="PS50943">
    <property type="entry name" value="HTH_CROC1"/>
    <property type="match status" value="1"/>
</dbReference>
<dbReference type="SMART" id="SM00530">
    <property type="entry name" value="HTH_XRE"/>
    <property type="match status" value="1"/>
</dbReference>
<reference evidence="4" key="1">
    <citation type="journal article" date="2019" name="Int. J. Syst. Evol. Microbiol.">
        <title>The Global Catalogue of Microorganisms (GCM) 10K type strain sequencing project: providing services to taxonomists for standard genome sequencing and annotation.</title>
        <authorList>
            <consortium name="The Broad Institute Genomics Platform"/>
            <consortium name="The Broad Institute Genome Sequencing Center for Infectious Disease"/>
            <person name="Wu L."/>
            <person name="Ma J."/>
        </authorList>
    </citation>
    <scope>NUCLEOTIDE SEQUENCE [LARGE SCALE GENOMIC DNA]</scope>
    <source>
        <strain evidence="4">JCM 4602</strain>
    </source>
</reference>
<dbReference type="PANTHER" id="PTHR46797">
    <property type="entry name" value="HTH-TYPE TRANSCRIPTIONAL REGULATOR"/>
    <property type="match status" value="1"/>
</dbReference>